<evidence type="ECO:0000313" key="3">
    <source>
        <dbReference type="Proteomes" id="UP000670092"/>
    </source>
</evidence>
<sequence>MSMNEQTQTLKKKKMTKDKRNGKGIPIPYVSCIMYLPISADNGIGIISTPNLTKNNKTRREKLEKKNGTWGNV</sequence>
<reference evidence="2 3" key="1">
    <citation type="submission" date="2021-01" db="EMBL/GenBank/DDBJ databases">
        <title>Chromosome-level genome assembly of a human fungal pathogen reveals clustering of transcriptionally co-regulated genes.</title>
        <authorList>
            <person name="Voorhies M."/>
            <person name="Cohen S."/>
            <person name="Shea T.P."/>
            <person name="Petrus S."/>
            <person name="Munoz J.F."/>
            <person name="Poplawski S."/>
            <person name="Goldman W.E."/>
            <person name="Michael T."/>
            <person name="Cuomo C.A."/>
            <person name="Sil A."/>
            <person name="Beyhan S."/>
        </authorList>
    </citation>
    <scope>NUCLEOTIDE SEQUENCE [LARGE SCALE GENOMIC DNA]</scope>
    <source>
        <strain evidence="2 3">G184AR</strain>
    </source>
</reference>
<gene>
    <name evidence="2" type="ORF">I7I52_07712</name>
</gene>
<dbReference type="EMBL" id="JAEVHI010000005">
    <property type="protein sequence ID" value="KAG5290634.1"/>
    <property type="molecule type" value="Genomic_DNA"/>
</dbReference>
<dbReference type="VEuPathDB" id="FungiDB:I7I52_07712"/>
<evidence type="ECO:0000313" key="2">
    <source>
        <dbReference type="EMBL" id="KAG5290634.1"/>
    </source>
</evidence>
<name>A0A8H7YDY0_AJECA</name>
<protein>
    <submittedName>
        <fullName evidence="2">Uncharacterized protein</fullName>
    </submittedName>
</protein>
<organism evidence="2 3">
    <name type="scientific">Ajellomyces capsulatus</name>
    <name type="common">Darling's disease fungus</name>
    <name type="synonym">Histoplasma capsulatum</name>
    <dbReference type="NCBI Taxonomy" id="5037"/>
    <lineage>
        <taxon>Eukaryota</taxon>
        <taxon>Fungi</taxon>
        <taxon>Dikarya</taxon>
        <taxon>Ascomycota</taxon>
        <taxon>Pezizomycotina</taxon>
        <taxon>Eurotiomycetes</taxon>
        <taxon>Eurotiomycetidae</taxon>
        <taxon>Onygenales</taxon>
        <taxon>Ajellomycetaceae</taxon>
        <taxon>Histoplasma</taxon>
    </lineage>
</organism>
<accession>A0A8H7YDY0</accession>
<evidence type="ECO:0000256" key="1">
    <source>
        <dbReference type="SAM" id="MobiDB-lite"/>
    </source>
</evidence>
<comment type="caution">
    <text evidence="2">The sequence shown here is derived from an EMBL/GenBank/DDBJ whole genome shotgun (WGS) entry which is preliminary data.</text>
</comment>
<dbReference type="Proteomes" id="UP000670092">
    <property type="component" value="Unassembled WGS sequence"/>
</dbReference>
<dbReference type="AlphaFoldDB" id="A0A8H7YDY0"/>
<feature type="region of interest" description="Disordered" evidence="1">
    <location>
        <begin position="1"/>
        <end position="23"/>
    </location>
</feature>
<feature type="compositionally biased region" description="Basic residues" evidence="1">
    <location>
        <begin position="10"/>
        <end position="22"/>
    </location>
</feature>
<proteinExistence type="predicted"/>